<organism evidence="3 4">
    <name type="scientific">Pinctada imbricata</name>
    <name type="common">Atlantic pearl-oyster</name>
    <name type="synonym">Pinctada martensii</name>
    <dbReference type="NCBI Taxonomy" id="66713"/>
    <lineage>
        <taxon>Eukaryota</taxon>
        <taxon>Metazoa</taxon>
        <taxon>Spiralia</taxon>
        <taxon>Lophotrochozoa</taxon>
        <taxon>Mollusca</taxon>
        <taxon>Bivalvia</taxon>
        <taxon>Autobranchia</taxon>
        <taxon>Pteriomorphia</taxon>
        <taxon>Pterioida</taxon>
        <taxon>Pterioidea</taxon>
        <taxon>Pteriidae</taxon>
        <taxon>Pinctada</taxon>
    </lineage>
</organism>
<name>A0AA89C4B4_PINIB</name>
<feature type="compositionally biased region" description="Basic residues" evidence="1">
    <location>
        <begin position="19"/>
        <end position="28"/>
    </location>
</feature>
<evidence type="ECO:0000313" key="3">
    <source>
        <dbReference type="EMBL" id="KAK3094211.1"/>
    </source>
</evidence>
<evidence type="ECO:0000256" key="1">
    <source>
        <dbReference type="SAM" id="MobiDB-lite"/>
    </source>
</evidence>
<evidence type="ECO:0000313" key="4">
    <source>
        <dbReference type="Proteomes" id="UP001186944"/>
    </source>
</evidence>
<feature type="compositionally biased region" description="Polar residues" evidence="1">
    <location>
        <begin position="34"/>
        <end position="49"/>
    </location>
</feature>
<protein>
    <recommendedName>
        <fullName evidence="2">Cyclic nucleotide-binding domain-containing protein</fullName>
    </recommendedName>
</protein>
<dbReference type="AlphaFoldDB" id="A0AA89C4B4"/>
<evidence type="ECO:0000259" key="2">
    <source>
        <dbReference type="PROSITE" id="PS50042"/>
    </source>
</evidence>
<gene>
    <name evidence="3" type="ORF">FSP39_025476</name>
</gene>
<dbReference type="InterPro" id="IPR014710">
    <property type="entry name" value="RmlC-like_jellyroll"/>
</dbReference>
<sequence length="246" mass="28753">MYEESEVEEQEEITKVYRKSLRKHRRRRQAADDLSSSKGGNSQPKTVLSTFIEGPKPRVSKADTVRNRSKNSRDIYEGKDGRVYLRDPDNTKYQNGGFFLGECPYDDSEISVLKTKRIWKFKKTGRKGLDRFRRVVEFVKFARLLFVRFERTKVIAKEGQRAEFYYLILTGVAVSRCLDTCIQSEDRRRQVAEFHRQGDTLGEKEILTNCDRPATFVCKEPLEVLGVDREVRILTKKKILSSLRRV</sequence>
<reference evidence="3" key="1">
    <citation type="submission" date="2019-08" db="EMBL/GenBank/DDBJ databases">
        <title>The improved chromosome-level genome for the pearl oyster Pinctada fucata martensii using PacBio sequencing and Hi-C.</title>
        <authorList>
            <person name="Zheng Z."/>
        </authorList>
    </citation>
    <scope>NUCLEOTIDE SEQUENCE</scope>
    <source>
        <strain evidence="3">ZZ-2019</strain>
        <tissue evidence="3">Adductor muscle</tissue>
    </source>
</reference>
<dbReference type="PANTHER" id="PTHR23011:SF28">
    <property type="entry name" value="CYCLIC NUCLEOTIDE-BINDING DOMAIN CONTAINING PROTEIN"/>
    <property type="match status" value="1"/>
</dbReference>
<dbReference type="PROSITE" id="PS50042">
    <property type="entry name" value="CNMP_BINDING_3"/>
    <property type="match status" value="1"/>
</dbReference>
<dbReference type="InterPro" id="IPR000595">
    <property type="entry name" value="cNMP-bd_dom"/>
</dbReference>
<dbReference type="EMBL" id="VSWD01000009">
    <property type="protein sequence ID" value="KAK3094211.1"/>
    <property type="molecule type" value="Genomic_DNA"/>
</dbReference>
<dbReference type="PANTHER" id="PTHR23011">
    <property type="entry name" value="CYCLIC NUCLEOTIDE-BINDING DOMAIN CONTAINING PROTEIN"/>
    <property type="match status" value="1"/>
</dbReference>
<accession>A0AA89C4B4</accession>
<proteinExistence type="predicted"/>
<dbReference type="Gene3D" id="2.60.120.10">
    <property type="entry name" value="Jelly Rolls"/>
    <property type="match status" value="1"/>
</dbReference>
<comment type="caution">
    <text evidence="3">The sequence shown here is derived from an EMBL/GenBank/DDBJ whole genome shotgun (WGS) entry which is preliminary data.</text>
</comment>
<dbReference type="Proteomes" id="UP001186944">
    <property type="component" value="Unassembled WGS sequence"/>
</dbReference>
<dbReference type="SUPFAM" id="SSF51206">
    <property type="entry name" value="cAMP-binding domain-like"/>
    <property type="match status" value="1"/>
</dbReference>
<feature type="region of interest" description="Disordered" evidence="1">
    <location>
        <begin position="19"/>
        <end position="53"/>
    </location>
</feature>
<dbReference type="InterPro" id="IPR018490">
    <property type="entry name" value="cNMP-bd_dom_sf"/>
</dbReference>
<keyword evidence="4" id="KW-1185">Reference proteome</keyword>
<feature type="domain" description="Cyclic nucleotide-binding" evidence="2">
    <location>
        <begin position="149"/>
        <end position="230"/>
    </location>
</feature>
<dbReference type="Pfam" id="PF00027">
    <property type="entry name" value="cNMP_binding"/>
    <property type="match status" value="1"/>
</dbReference>
<dbReference type="CDD" id="cd00038">
    <property type="entry name" value="CAP_ED"/>
    <property type="match status" value="1"/>
</dbReference>